<dbReference type="InterPro" id="IPR014718">
    <property type="entry name" value="GH-type_carb-bd"/>
</dbReference>
<evidence type="ECO:0000259" key="3">
    <source>
        <dbReference type="Pfam" id="PF07971"/>
    </source>
</evidence>
<dbReference type="AlphaFoldDB" id="F8JSP5"/>
<dbReference type="InterPro" id="IPR041371">
    <property type="entry name" value="GH92_N"/>
</dbReference>
<organism evidence="5 6">
    <name type="scientific">Streptantibioticus cattleyicolor (strain ATCC 35852 / DSM 46488 / JCM 4925 / NBRC 14057 / NRRL 8057)</name>
    <name type="common">Streptomyces cattleya</name>
    <dbReference type="NCBI Taxonomy" id="1003195"/>
    <lineage>
        <taxon>Bacteria</taxon>
        <taxon>Bacillati</taxon>
        <taxon>Actinomycetota</taxon>
        <taxon>Actinomycetes</taxon>
        <taxon>Kitasatosporales</taxon>
        <taxon>Streptomycetaceae</taxon>
        <taxon>Streptantibioticus</taxon>
    </lineage>
</organism>
<dbReference type="NCBIfam" id="TIGR01180">
    <property type="entry name" value="aman2_put"/>
    <property type="match status" value="1"/>
</dbReference>
<keyword evidence="2" id="KW-0732">Signal</keyword>
<feature type="region of interest" description="Disordered" evidence="1">
    <location>
        <begin position="444"/>
        <end position="463"/>
    </location>
</feature>
<dbReference type="HOGENOM" id="CLU_003690_2_0_11"/>
<dbReference type="GO" id="GO:0030246">
    <property type="term" value="F:carbohydrate binding"/>
    <property type="evidence" value="ECO:0007669"/>
    <property type="project" value="InterPro"/>
</dbReference>
<accession>F8JSP5</accession>
<evidence type="ECO:0000256" key="2">
    <source>
        <dbReference type="SAM" id="SignalP"/>
    </source>
</evidence>
<dbReference type="PANTHER" id="PTHR12143:SF39">
    <property type="entry name" value="SECRETED PROTEIN"/>
    <property type="match status" value="1"/>
</dbReference>
<dbReference type="InterPro" id="IPR005887">
    <property type="entry name" value="GH92_a_mannosidase_put"/>
</dbReference>
<dbReference type="SUPFAM" id="SSF48208">
    <property type="entry name" value="Six-hairpin glycosidases"/>
    <property type="match status" value="1"/>
</dbReference>
<dbReference type="Proteomes" id="UP000007842">
    <property type="component" value="Chromosome"/>
</dbReference>
<evidence type="ECO:0000313" key="6">
    <source>
        <dbReference type="Proteomes" id="UP000007842"/>
    </source>
</evidence>
<gene>
    <name evidence="5" type="ordered locus">SCATT_55800</name>
</gene>
<dbReference type="InterPro" id="IPR050883">
    <property type="entry name" value="PNGase"/>
</dbReference>
<feature type="chain" id="PRO_5038805314" evidence="2">
    <location>
        <begin position="19"/>
        <end position="786"/>
    </location>
</feature>
<dbReference type="GO" id="GO:0005975">
    <property type="term" value="P:carbohydrate metabolic process"/>
    <property type="evidence" value="ECO:0007669"/>
    <property type="project" value="InterPro"/>
</dbReference>
<dbReference type="eggNOG" id="COG3537">
    <property type="taxonomic scope" value="Bacteria"/>
</dbReference>
<feature type="domain" description="Glycosyl hydrolase family 92 N-terminal" evidence="4">
    <location>
        <begin position="28"/>
        <end position="271"/>
    </location>
</feature>
<dbReference type="STRING" id="1003195.SCATT_55800"/>
<dbReference type="Pfam" id="PF07971">
    <property type="entry name" value="Glyco_hydro_92"/>
    <property type="match status" value="1"/>
</dbReference>
<dbReference type="Gene3D" id="3.30.2080.10">
    <property type="entry name" value="GH92 mannosidase domain"/>
    <property type="match status" value="1"/>
</dbReference>
<feature type="domain" description="Glycosyl hydrolase family 92" evidence="3">
    <location>
        <begin position="277"/>
        <end position="763"/>
    </location>
</feature>
<dbReference type="Gene3D" id="2.70.98.10">
    <property type="match status" value="1"/>
</dbReference>
<dbReference type="PATRIC" id="fig|1003195.11.peg.6995"/>
<dbReference type="PANTHER" id="PTHR12143">
    <property type="entry name" value="PEPTIDE N-GLYCANASE PNGASE -RELATED"/>
    <property type="match status" value="1"/>
</dbReference>
<dbReference type="InterPro" id="IPR008928">
    <property type="entry name" value="6-hairpin_glycosidase_sf"/>
</dbReference>
<sequence length="786" mass="85222">MAATTVVLLVGSAGPLPAADAAGSVTDLVNPFVGTASDSNTFPGAAVPFGMAQVSPDTGYFAGYVYGGPRSRASGHYRAYDYAQKRIRGFSMVHLSGVGCGAGGDLPTLPTTGPVTSTDYADYAASFSHASERATPGYYRVRLTSYGGITAELTATARTGRQRYSFPATRTANVLVNTGQALHKVTSSSVTVLDDRTVATTVTGRGFCADTRPYTLYAITRFSRPFTAHGTWNGRTVTAGSRHTAGGGRRGAYLRFDTRSDRTVTATTALSYVSAAGARRNLDREGGGGFDTVRENARREWERRLGRLRVRGGTESRRRMLYSALYHALLSPNAADDVNGDYRGWDGRVHRARGFRYYQNWSLWDTYRTQARLLELFAPGEARDMALSLLKVSQQGWLPKWGLATVETNVMTGDPVTPYLTDAYAQGLLKGHEEEAYTALKRNADSVPSASSPYEGRGGNPRYLKDGYVPLEPHAAHKPGDYDPVQGGSATLEYALADAALAAMAHDLGHDADAERFLARGHNYRNLFDRRTGWFRARDARGAFTGPADPKDSVGFHEGTAAQYMWLVPQDLPGLVDLIGGRKRANARLDAFFGYDRLLKDPSGTARTVWVHGPFDYYHQNTYNPQNEPDLLAPYTYLATGEPWKSADVVRAALALYGDKPNGIPGNDDMGTMSAWAVLSAIGVFPVQPGTPVWGLSTPAFERIDLALDPAYYPGGQLTVTAPGVSDTNRYVRSVRVGDRSWPATWLTTDDLRRSGTVAFTVGGSHSRWGTGDDDGLPAIGPRRDR</sequence>
<dbReference type="GO" id="GO:0006516">
    <property type="term" value="P:glycoprotein catabolic process"/>
    <property type="evidence" value="ECO:0007669"/>
    <property type="project" value="TreeGrafter"/>
</dbReference>
<dbReference type="InterPro" id="IPR012939">
    <property type="entry name" value="Glyco_hydro_92"/>
</dbReference>
<dbReference type="KEGG" id="scy:SCATT_55800"/>
<dbReference type="OrthoDB" id="9804511at2"/>
<protein>
    <submittedName>
        <fullName evidence="5">Secreted protein</fullName>
    </submittedName>
</protein>
<keyword evidence="6" id="KW-1185">Reference proteome</keyword>
<dbReference type="GO" id="GO:0005829">
    <property type="term" value="C:cytosol"/>
    <property type="evidence" value="ECO:0007669"/>
    <property type="project" value="TreeGrafter"/>
</dbReference>
<feature type="signal peptide" evidence="2">
    <location>
        <begin position="1"/>
        <end position="18"/>
    </location>
</feature>
<accession>G8X183</accession>
<dbReference type="Pfam" id="PF17678">
    <property type="entry name" value="Glyco_hydro_92N"/>
    <property type="match status" value="1"/>
</dbReference>
<name>F8JSP5_STREN</name>
<feature type="region of interest" description="Disordered" evidence="1">
    <location>
        <begin position="764"/>
        <end position="786"/>
    </location>
</feature>
<dbReference type="GO" id="GO:0000224">
    <property type="term" value="F:peptide-N4-(N-acetyl-beta-glucosaminyl)asparagine amidase activity"/>
    <property type="evidence" value="ECO:0007669"/>
    <property type="project" value="TreeGrafter"/>
</dbReference>
<evidence type="ECO:0000259" key="4">
    <source>
        <dbReference type="Pfam" id="PF17678"/>
    </source>
</evidence>
<dbReference type="EMBL" id="CP003219">
    <property type="protein sequence ID" value="AEW97951.1"/>
    <property type="molecule type" value="Genomic_DNA"/>
</dbReference>
<evidence type="ECO:0000313" key="5">
    <source>
        <dbReference type="EMBL" id="AEW97951.1"/>
    </source>
</evidence>
<proteinExistence type="predicted"/>
<reference evidence="6" key="1">
    <citation type="submission" date="2011-12" db="EMBL/GenBank/DDBJ databases">
        <title>Complete genome sequence of Streptomyces cattleya strain DSM 46488.</title>
        <authorList>
            <person name="Ou H.-Y."/>
            <person name="Li P."/>
            <person name="Zhao C."/>
            <person name="O'Hagan D."/>
            <person name="Deng Z."/>
        </authorList>
    </citation>
    <scope>NUCLEOTIDE SEQUENCE [LARGE SCALE GENOMIC DNA]</scope>
    <source>
        <strain evidence="6">ATCC 35852 / DSM 46488 / JCM 4925 / NBRC 14057 / NRRL 8057</strain>
    </source>
</reference>
<dbReference type="Gene3D" id="1.20.1610.10">
    <property type="entry name" value="alpha-1,2-mannosidases domains"/>
    <property type="match status" value="1"/>
</dbReference>
<dbReference type="Gene3D" id="1.20.1050.60">
    <property type="entry name" value="alpha-1,2-mannosidase"/>
    <property type="match status" value="1"/>
</dbReference>
<evidence type="ECO:0000256" key="1">
    <source>
        <dbReference type="SAM" id="MobiDB-lite"/>
    </source>
</evidence>
<dbReference type="KEGG" id="sct:SCAT_5581"/>